<evidence type="ECO:0000256" key="6">
    <source>
        <dbReference type="ARBA" id="ARBA00023136"/>
    </source>
</evidence>
<organism evidence="8 9">
    <name type="scientific">Flavilitoribacter nigricans (strain ATCC 23147 / DSM 23189 / NBRC 102662 / NCIMB 1420 / SS-2)</name>
    <name type="common">Lewinella nigricans</name>
    <dbReference type="NCBI Taxonomy" id="1122177"/>
    <lineage>
        <taxon>Bacteria</taxon>
        <taxon>Pseudomonadati</taxon>
        <taxon>Bacteroidota</taxon>
        <taxon>Saprospiria</taxon>
        <taxon>Saprospirales</taxon>
        <taxon>Lewinellaceae</taxon>
        <taxon>Flavilitoribacter</taxon>
    </lineage>
</organism>
<keyword evidence="6" id="KW-0472">Membrane</keyword>
<evidence type="ECO:0000256" key="7">
    <source>
        <dbReference type="ARBA" id="ARBA00023237"/>
    </source>
</evidence>
<evidence type="ECO:0000313" key="9">
    <source>
        <dbReference type="Proteomes" id="UP000223913"/>
    </source>
</evidence>
<name>A0A2D0N736_FLAN2</name>
<comment type="subcellular location">
    <subcellularLocation>
        <location evidence="1">Cell outer membrane</location>
        <topology evidence="1">Multi-pass membrane protein</topology>
    </subcellularLocation>
</comment>
<dbReference type="Proteomes" id="UP000223913">
    <property type="component" value="Unassembled WGS sequence"/>
</dbReference>
<dbReference type="EMBL" id="PDUD01000026">
    <property type="protein sequence ID" value="PHN04277.1"/>
    <property type="molecule type" value="Genomic_DNA"/>
</dbReference>
<evidence type="ECO:0000256" key="2">
    <source>
        <dbReference type="ARBA" id="ARBA00008163"/>
    </source>
</evidence>
<gene>
    <name evidence="8" type="ORF">CRP01_22200</name>
</gene>
<keyword evidence="3" id="KW-1134">Transmembrane beta strand</keyword>
<reference evidence="8 9" key="1">
    <citation type="submission" date="2017-10" db="EMBL/GenBank/DDBJ databases">
        <title>The draft genome sequence of Lewinella nigricans NBRC 102662.</title>
        <authorList>
            <person name="Wang K."/>
        </authorList>
    </citation>
    <scope>NUCLEOTIDE SEQUENCE [LARGE SCALE GENOMIC DNA]</scope>
    <source>
        <strain evidence="8 9">NBRC 102662</strain>
    </source>
</reference>
<sequence>MRYSQYDYFGTARSAAVAGSLGPLGADFSVISTNPAGIAWMRRSQFVITPMFNLYTGNTQLTNGNNSEISETASSLSLASLGLVFSGTSRNPNWVNVNFAMGFNRLADFNRETVYRGMSQGSIVNRFTELANSDFGLDEFESGLANDAGAFLIDNGTGFYFSDFDDAPGAVIEREQTITTSGGVNELSFAVSGNYDNRLLIGLGLGLPFVNYLEQKSYFESDVNNEVPAFEDLQYDENLTTTGIGFNAKLGIIYRVNQMVRVGAAIHTPTWFNLEDNFSTSMLYSYSEGGQGNIGSASSPDGNFSYKLATPWRMSGGVGFIFGRNGFISGELEWVNFANNKLGFSSFSEDEDIANRDISEELASSINLKVGGEYAFRQFRFRGGVSLRQPPYSNTDGLPAFNTQLSLGLGYSMESFFLDLAARRSMTEEIYRPYLTATYPEQVFNNTTNYTRILLTLGFRF</sequence>
<dbReference type="GO" id="GO:0009279">
    <property type="term" value="C:cell outer membrane"/>
    <property type="evidence" value="ECO:0007669"/>
    <property type="project" value="UniProtKB-SubCell"/>
</dbReference>
<keyword evidence="7" id="KW-0998">Cell outer membrane</keyword>
<protein>
    <recommendedName>
        <fullName evidence="10">Transporter</fullName>
    </recommendedName>
</protein>
<proteinExistence type="inferred from homology"/>
<dbReference type="PANTHER" id="PTHR35093">
    <property type="entry name" value="OUTER MEMBRANE PROTEIN NMB0088-RELATED"/>
    <property type="match status" value="1"/>
</dbReference>
<evidence type="ECO:0000256" key="1">
    <source>
        <dbReference type="ARBA" id="ARBA00004571"/>
    </source>
</evidence>
<evidence type="ECO:0000313" key="8">
    <source>
        <dbReference type="EMBL" id="PHN04277.1"/>
    </source>
</evidence>
<dbReference type="InterPro" id="IPR005017">
    <property type="entry name" value="OMPP1/FadL/TodX"/>
</dbReference>
<dbReference type="Gene3D" id="2.40.160.60">
    <property type="entry name" value="Outer membrane protein transport protein (OMPP1/FadL/TodX)"/>
    <property type="match status" value="1"/>
</dbReference>
<comment type="similarity">
    <text evidence="2">Belongs to the OmpP1/FadL family.</text>
</comment>
<dbReference type="AlphaFoldDB" id="A0A2D0N736"/>
<dbReference type="GO" id="GO:0015483">
    <property type="term" value="F:long-chain fatty acid transporting porin activity"/>
    <property type="evidence" value="ECO:0007669"/>
    <property type="project" value="TreeGrafter"/>
</dbReference>
<dbReference type="SUPFAM" id="SSF56935">
    <property type="entry name" value="Porins"/>
    <property type="match status" value="1"/>
</dbReference>
<comment type="caution">
    <text evidence="8">The sequence shown here is derived from an EMBL/GenBank/DDBJ whole genome shotgun (WGS) entry which is preliminary data.</text>
</comment>
<evidence type="ECO:0000256" key="5">
    <source>
        <dbReference type="ARBA" id="ARBA00022729"/>
    </source>
</evidence>
<evidence type="ECO:0008006" key="10">
    <source>
        <dbReference type="Google" id="ProtNLM"/>
    </source>
</evidence>
<accession>A0A2D0N736</accession>
<keyword evidence="9" id="KW-1185">Reference proteome</keyword>
<keyword evidence="5" id="KW-0732">Signal</keyword>
<evidence type="ECO:0000256" key="4">
    <source>
        <dbReference type="ARBA" id="ARBA00022692"/>
    </source>
</evidence>
<evidence type="ECO:0000256" key="3">
    <source>
        <dbReference type="ARBA" id="ARBA00022452"/>
    </source>
</evidence>
<dbReference type="PANTHER" id="PTHR35093:SF8">
    <property type="entry name" value="OUTER MEMBRANE PROTEIN NMB0088-RELATED"/>
    <property type="match status" value="1"/>
</dbReference>
<keyword evidence="4" id="KW-0812">Transmembrane</keyword>